<keyword evidence="2" id="KW-0812">Transmembrane</keyword>
<accession>A0A7S4KU90</accession>
<evidence type="ECO:0000313" key="3">
    <source>
        <dbReference type="EMBL" id="CAE2305631.1"/>
    </source>
</evidence>
<sequence length="185" mass="19724">MVGERQRWLVIAAAAAFLALMAISMLAGNRRNVGNKRMLAQKKARFQSLGPNEKFGVYASEVKNTDPTSRGFDFYTYANTDPNGEDAEAHATKFDARAYRSFEYLLKRADRLQKQIDELKADLGTKELEVNLSPRGPPGPIGPEGPVGPVGPPGPRGPVGPQGPSGAPGDQGVQGSIGPTGDNYA</sequence>
<keyword evidence="2" id="KW-0472">Membrane</keyword>
<protein>
    <submittedName>
        <fullName evidence="3">Uncharacterized protein</fullName>
    </submittedName>
</protein>
<evidence type="ECO:0000256" key="2">
    <source>
        <dbReference type="SAM" id="Phobius"/>
    </source>
</evidence>
<evidence type="ECO:0000256" key="1">
    <source>
        <dbReference type="SAM" id="MobiDB-lite"/>
    </source>
</evidence>
<feature type="transmembrane region" description="Helical" evidence="2">
    <location>
        <begin position="6"/>
        <end position="28"/>
    </location>
</feature>
<dbReference type="InterPro" id="IPR008160">
    <property type="entry name" value="Collagen"/>
</dbReference>
<feature type="region of interest" description="Disordered" evidence="1">
    <location>
        <begin position="127"/>
        <end position="185"/>
    </location>
</feature>
<feature type="compositionally biased region" description="Pro residues" evidence="1">
    <location>
        <begin position="149"/>
        <end position="158"/>
    </location>
</feature>
<proteinExistence type="predicted"/>
<dbReference type="AlphaFoldDB" id="A0A7S4KU90"/>
<dbReference type="Pfam" id="PF01391">
    <property type="entry name" value="Collagen"/>
    <property type="match status" value="1"/>
</dbReference>
<dbReference type="PANTHER" id="PTHR24637">
    <property type="entry name" value="COLLAGEN"/>
    <property type="match status" value="1"/>
</dbReference>
<reference evidence="3" key="1">
    <citation type="submission" date="2021-01" db="EMBL/GenBank/DDBJ databases">
        <authorList>
            <person name="Corre E."/>
            <person name="Pelletier E."/>
            <person name="Niang G."/>
            <person name="Scheremetjew M."/>
            <person name="Finn R."/>
            <person name="Kale V."/>
            <person name="Holt S."/>
            <person name="Cochrane G."/>
            <person name="Meng A."/>
            <person name="Brown T."/>
            <person name="Cohen L."/>
        </authorList>
    </citation>
    <scope>NUCLEOTIDE SEQUENCE</scope>
    <source>
        <strain evidence="3">CCMP 2712</strain>
    </source>
</reference>
<gene>
    <name evidence="3" type="ORF">GTHE00462_LOCUS18436</name>
</gene>
<keyword evidence="2" id="KW-1133">Transmembrane helix</keyword>
<dbReference type="PANTHER" id="PTHR24637:SF421">
    <property type="entry name" value="CUTICLE COLLAGEN DPY-2"/>
    <property type="match status" value="1"/>
</dbReference>
<organism evidence="3">
    <name type="scientific">Guillardia theta</name>
    <name type="common">Cryptophyte</name>
    <name type="synonym">Cryptomonas phi</name>
    <dbReference type="NCBI Taxonomy" id="55529"/>
    <lineage>
        <taxon>Eukaryota</taxon>
        <taxon>Cryptophyceae</taxon>
        <taxon>Pyrenomonadales</taxon>
        <taxon>Geminigeraceae</taxon>
        <taxon>Guillardia</taxon>
    </lineage>
</organism>
<dbReference type="EMBL" id="HBKN01023511">
    <property type="protein sequence ID" value="CAE2305631.1"/>
    <property type="molecule type" value="Transcribed_RNA"/>
</dbReference>
<name>A0A7S4KU90_GUITH</name>